<organism evidence="2 3">
    <name type="scientific">Paractinoplanes pyxinae</name>
    <dbReference type="NCBI Taxonomy" id="2997416"/>
    <lineage>
        <taxon>Bacteria</taxon>
        <taxon>Bacillati</taxon>
        <taxon>Actinomycetota</taxon>
        <taxon>Actinomycetes</taxon>
        <taxon>Micromonosporales</taxon>
        <taxon>Micromonosporaceae</taxon>
        <taxon>Paractinoplanes</taxon>
    </lineage>
</organism>
<dbReference type="RefSeq" id="WP_267563704.1">
    <property type="nucleotide sequence ID" value="NZ_JAPNTZ010000005.1"/>
</dbReference>
<dbReference type="InterPro" id="IPR006311">
    <property type="entry name" value="TAT_signal"/>
</dbReference>
<sequence>MTDTEIRDVLNRAAGDVNPAPDLLDRVRAGGHRRVVRRRVALGGALAVVAAGGLAPLARRRSAPAMFDGRIRGDLAGDTELAGRVKNAYGPGSQVRWIGDTPYGPVAAVTKPSGTPGYDFQSFVETVGGELRPADGATMVPEGSVQPAAMLAGPDRDVLVVITGPSGVTYSEKFSIDAAGRIARTFEPLIETDGAVVLRIPAPDSFLPIALRSGEVPDTVWLANLETVVDASGRADNQLPPRIDWSLPGREKAWRDEPTGSEKDWWDVGTQPAYLDPFGYHTWTGPTEWHLSGATADGRRLVVQTLQLDGRARAFWMTGRAGEKPRVNYLGRLEDGLSTDATDGFGETFPILHARLPQQLGVAVAALNCQLRFRVRGEAWLPIAGHAAVVPAAATELEAQPRQGRAIRVSLP</sequence>
<gene>
    <name evidence="2" type="ORF">OWR29_16410</name>
</gene>
<dbReference type="EMBL" id="JAPNTZ010000005">
    <property type="protein sequence ID" value="MCY1139583.1"/>
    <property type="molecule type" value="Genomic_DNA"/>
</dbReference>
<dbReference type="PROSITE" id="PS51318">
    <property type="entry name" value="TAT"/>
    <property type="match status" value="1"/>
</dbReference>
<keyword evidence="3" id="KW-1185">Reference proteome</keyword>
<evidence type="ECO:0000313" key="2">
    <source>
        <dbReference type="EMBL" id="MCY1139583.1"/>
    </source>
</evidence>
<protein>
    <submittedName>
        <fullName evidence="2">Uncharacterized protein</fullName>
    </submittedName>
</protein>
<accession>A0ABT4AZB5</accession>
<name>A0ABT4AZB5_9ACTN</name>
<keyword evidence="1" id="KW-0472">Membrane</keyword>
<proteinExistence type="predicted"/>
<dbReference type="Proteomes" id="UP001151002">
    <property type="component" value="Unassembled WGS sequence"/>
</dbReference>
<keyword evidence="1" id="KW-1133">Transmembrane helix</keyword>
<keyword evidence="1" id="KW-0812">Transmembrane</keyword>
<evidence type="ECO:0000313" key="3">
    <source>
        <dbReference type="Proteomes" id="UP001151002"/>
    </source>
</evidence>
<reference evidence="2" key="1">
    <citation type="submission" date="2022-11" db="EMBL/GenBank/DDBJ databases">
        <authorList>
            <person name="Somphong A."/>
            <person name="Phongsopitanun W."/>
        </authorList>
    </citation>
    <scope>NUCLEOTIDE SEQUENCE</scope>
    <source>
        <strain evidence="2">Pm04-4</strain>
    </source>
</reference>
<comment type="caution">
    <text evidence="2">The sequence shown here is derived from an EMBL/GenBank/DDBJ whole genome shotgun (WGS) entry which is preliminary data.</text>
</comment>
<feature type="transmembrane region" description="Helical" evidence="1">
    <location>
        <begin position="40"/>
        <end position="58"/>
    </location>
</feature>
<evidence type="ECO:0000256" key="1">
    <source>
        <dbReference type="SAM" id="Phobius"/>
    </source>
</evidence>